<evidence type="ECO:0000256" key="1">
    <source>
        <dbReference type="SAM" id="Phobius"/>
    </source>
</evidence>
<reference evidence="2" key="1">
    <citation type="submission" date="2020-07" db="EMBL/GenBank/DDBJ databases">
        <title>Huge and variable diversity of episymbiotic CPR bacteria and DPANN archaea in groundwater ecosystems.</title>
        <authorList>
            <person name="He C.Y."/>
            <person name="Keren R."/>
            <person name="Whittaker M."/>
            <person name="Farag I.F."/>
            <person name="Doudna J."/>
            <person name="Cate J.H.D."/>
            <person name="Banfield J.F."/>
        </authorList>
    </citation>
    <scope>NUCLEOTIDE SEQUENCE</scope>
    <source>
        <strain evidence="2">NC_groundwater_1813_Pr3_B-0.1um_71_17</strain>
    </source>
</reference>
<dbReference type="Proteomes" id="UP000696931">
    <property type="component" value="Unassembled WGS sequence"/>
</dbReference>
<proteinExistence type="predicted"/>
<feature type="transmembrane region" description="Helical" evidence="1">
    <location>
        <begin position="126"/>
        <end position="148"/>
    </location>
</feature>
<accession>A0A933SHV9</accession>
<feature type="transmembrane region" description="Helical" evidence="1">
    <location>
        <begin position="25"/>
        <end position="42"/>
    </location>
</feature>
<evidence type="ECO:0000313" key="3">
    <source>
        <dbReference type="Proteomes" id="UP000696931"/>
    </source>
</evidence>
<feature type="transmembrane region" description="Helical" evidence="1">
    <location>
        <begin position="316"/>
        <end position="334"/>
    </location>
</feature>
<dbReference type="EMBL" id="JACRIW010000100">
    <property type="protein sequence ID" value="MBI5170633.1"/>
    <property type="molecule type" value="Genomic_DNA"/>
</dbReference>
<feature type="transmembrane region" description="Helical" evidence="1">
    <location>
        <begin position="203"/>
        <end position="227"/>
    </location>
</feature>
<feature type="transmembrane region" description="Helical" evidence="1">
    <location>
        <begin position="48"/>
        <end position="73"/>
    </location>
</feature>
<keyword evidence="1" id="KW-1133">Transmembrane helix</keyword>
<keyword evidence="1" id="KW-0812">Transmembrane</keyword>
<feature type="transmembrane region" description="Helical" evidence="1">
    <location>
        <begin position="341"/>
        <end position="358"/>
    </location>
</feature>
<organism evidence="2 3">
    <name type="scientific">Eiseniibacteriota bacterium</name>
    <dbReference type="NCBI Taxonomy" id="2212470"/>
    <lineage>
        <taxon>Bacteria</taxon>
        <taxon>Candidatus Eiseniibacteriota</taxon>
    </lineage>
</organism>
<evidence type="ECO:0008006" key="4">
    <source>
        <dbReference type="Google" id="ProtNLM"/>
    </source>
</evidence>
<sequence length="418" mass="47232">MSHEAVLRDIASKLPVQPSAQKRQIWIVLIVVGLVAFGYLFLTNPLRAWGAWTINTLYFLGIAMGGIALACAIRLANGRWGGPIMRIAESFSAYLPFGIATMAVLLVGGIWTYLPWVKHVEPRQAPFLNVPFLYVRTLGGLILFWVLAKKLVHVSMRRDLQAIKPYVDGRLKAEYDKLTANWKGDQAEFESARHEAAHLAPQLALLFVVSFTVMAWDFIMALTPNWVSGLFGWWVYAGAFITAVAMTSLLATQLRSRYKLEAYITSNMFWDIGKVLFAWCVFWGYLFWSQYLPIWYANMPEETWWVFVRFEEPWRTLSFVAFTLIFVIPFLGMLNKTSKTNPALLSTFAVIAMVGIWVERHVLVMPSLNAEHVWVGLPEIGVTLGFVGLFGFAVQNFLARYPVVRVVDVLEGAGGHGH</sequence>
<name>A0A933SHV9_UNCEI</name>
<dbReference type="PANTHER" id="PTHR43044">
    <property type="match status" value="1"/>
</dbReference>
<dbReference type="PANTHER" id="PTHR43044:SF1">
    <property type="entry name" value="QUINOL:CYTOCHROME C OXIDOREDUCTASE QUINONE-BINDING SUBUNIT 2"/>
    <property type="match status" value="1"/>
</dbReference>
<evidence type="ECO:0000313" key="2">
    <source>
        <dbReference type="EMBL" id="MBI5170633.1"/>
    </source>
</evidence>
<feature type="transmembrane region" description="Helical" evidence="1">
    <location>
        <begin position="275"/>
        <end position="296"/>
    </location>
</feature>
<gene>
    <name evidence="2" type="ORF">HZA61_14185</name>
</gene>
<comment type="caution">
    <text evidence="2">The sequence shown here is derived from an EMBL/GenBank/DDBJ whole genome shotgun (WGS) entry which is preliminary data.</text>
</comment>
<keyword evidence="1" id="KW-0472">Membrane</keyword>
<protein>
    <recommendedName>
        <fullName evidence="4">Polysulfide reductase</fullName>
    </recommendedName>
</protein>
<dbReference type="AlphaFoldDB" id="A0A933SHV9"/>
<feature type="transmembrane region" description="Helical" evidence="1">
    <location>
        <begin position="233"/>
        <end position="254"/>
    </location>
</feature>
<feature type="transmembrane region" description="Helical" evidence="1">
    <location>
        <begin position="373"/>
        <end position="394"/>
    </location>
</feature>
<feature type="transmembrane region" description="Helical" evidence="1">
    <location>
        <begin position="94"/>
        <end position="114"/>
    </location>
</feature>